<evidence type="ECO:0000256" key="1">
    <source>
        <dbReference type="ARBA" id="ARBA00010164"/>
    </source>
</evidence>
<dbReference type="InterPro" id="IPR052028">
    <property type="entry name" value="HipA_Ser/Thr_kinase"/>
</dbReference>
<dbReference type="Pfam" id="PF07804">
    <property type="entry name" value="HipA_C"/>
    <property type="match status" value="1"/>
</dbReference>
<dbReference type="Pfam" id="PF13657">
    <property type="entry name" value="Couple_hipA"/>
    <property type="match status" value="1"/>
</dbReference>
<accession>A0A518EZX9</accession>
<dbReference type="Gene3D" id="1.10.1070.20">
    <property type="match status" value="1"/>
</dbReference>
<dbReference type="NCBIfam" id="TIGR03071">
    <property type="entry name" value="couple_hipA"/>
    <property type="match status" value="1"/>
</dbReference>
<dbReference type="RefSeq" id="WP_145204374.1">
    <property type="nucleotide sequence ID" value="NZ_CP036434.1"/>
</dbReference>
<evidence type="ECO:0000256" key="3">
    <source>
        <dbReference type="ARBA" id="ARBA00022777"/>
    </source>
</evidence>
<dbReference type="InterPro" id="IPR017508">
    <property type="entry name" value="HipA_N1"/>
</dbReference>
<dbReference type="GO" id="GO:0004674">
    <property type="term" value="F:protein serine/threonine kinase activity"/>
    <property type="evidence" value="ECO:0007669"/>
    <property type="project" value="UniProtKB-EC"/>
</dbReference>
<gene>
    <name evidence="6" type="primary">hipA_2</name>
    <name evidence="6" type="ORF">Poly30_52030</name>
</gene>
<evidence type="ECO:0000259" key="5">
    <source>
        <dbReference type="Pfam" id="PF13657"/>
    </source>
</evidence>
<evidence type="ECO:0000313" key="7">
    <source>
        <dbReference type="Proteomes" id="UP000320390"/>
    </source>
</evidence>
<dbReference type="AlphaFoldDB" id="A0A518EZX9"/>
<evidence type="ECO:0000256" key="2">
    <source>
        <dbReference type="ARBA" id="ARBA00022679"/>
    </source>
</evidence>
<dbReference type="InterPro" id="IPR012893">
    <property type="entry name" value="HipA-like_C"/>
</dbReference>
<dbReference type="Proteomes" id="UP000320390">
    <property type="component" value="Chromosome"/>
</dbReference>
<dbReference type="EMBL" id="CP036434">
    <property type="protein sequence ID" value="QDV09645.1"/>
    <property type="molecule type" value="Genomic_DNA"/>
</dbReference>
<dbReference type="PANTHER" id="PTHR37419">
    <property type="entry name" value="SERINE/THREONINE-PROTEIN KINASE TOXIN HIPA"/>
    <property type="match status" value="1"/>
</dbReference>
<comment type="similarity">
    <text evidence="1">Belongs to the HipA Ser/Thr kinase family.</text>
</comment>
<dbReference type="OrthoDB" id="9805913at2"/>
<keyword evidence="2 6" id="KW-0808">Transferase</keyword>
<feature type="domain" description="HipA N-terminal subdomain 1" evidence="5">
    <location>
        <begin position="13"/>
        <end position="108"/>
    </location>
</feature>
<organism evidence="6 7">
    <name type="scientific">Saltatorellus ferox</name>
    <dbReference type="NCBI Taxonomy" id="2528018"/>
    <lineage>
        <taxon>Bacteria</taxon>
        <taxon>Pseudomonadati</taxon>
        <taxon>Planctomycetota</taxon>
        <taxon>Planctomycetia</taxon>
        <taxon>Planctomycetia incertae sedis</taxon>
        <taxon>Saltatorellus</taxon>
    </lineage>
</organism>
<evidence type="ECO:0000313" key="6">
    <source>
        <dbReference type="EMBL" id="QDV09645.1"/>
    </source>
</evidence>
<feature type="domain" description="HipA-like C-terminal" evidence="4">
    <location>
        <begin position="152"/>
        <end position="374"/>
    </location>
</feature>
<sequence length="403" mass="43516">MTLPDYLAVRKASVWKAGQLAGSLDRQGDGTISFSYLPDYAGDPVATSLPLGAEPVRTAGGALPPFFAGLLPEGRRLSALRAAVKTSLDDELSLLLAVGEDAIGDVQVLPSADAAGPGTASAGPTLELAPHEVSFAELFERAVGSGLEDRAALPGVQDKISGRMITLPVADRDAAWILKLNPPEFPSLVQNEAFFLKAARDSGLDVAEARLIHDRDEQPGLLVRRFDRVALPDGSFQRVAQEDACQVLGRYPADKYRMSSEDVMRALARPTSAPVVAARALLQQLAFAYLSCNGDAHGKNFSILKVRGEWRVSPAYDLPSSYPYGDLTMALPIGRKRREDIGRADFLELGAACGVPGKACERVLDRLLKAAPNWIDRLEELPFSLQIQRKLARACRYRADRLA</sequence>
<dbReference type="GO" id="GO:0005829">
    <property type="term" value="C:cytosol"/>
    <property type="evidence" value="ECO:0007669"/>
    <property type="project" value="TreeGrafter"/>
</dbReference>
<name>A0A518EZX9_9BACT</name>
<dbReference type="PANTHER" id="PTHR37419:SF1">
    <property type="entry name" value="SERINE_THREONINE-PROTEIN KINASE TOXIN HIPA"/>
    <property type="match status" value="1"/>
</dbReference>
<dbReference type="EC" id="2.7.11.1" evidence="6"/>
<reference evidence="6 7" key="1">
    <citation type="submission" date="2019-02" db="EMBL/GenBank/DDBJ databases">
        <title>Deep-cultivation of Planctomycetes and their phenomic and genomic characterization uncovers novel biology.</title>
        <authorList>
            <person name="Wiegand S."/>
            <person name="Jogler M."/>
            <person name="Boedeker C."/>
            <person name="Pinto D."/>
            <person name="Vollmers J."/>
            <person name="Rivas-Marin E."/>
            <person name="Kohn T."/>
            <person name="Peeters S.H."/>
            <person name="Heuer A."/>
            <person name="Rast P."/>
            <person name="Oberbeckmann S."/>
            <person name="Bunk B."/>
            <person name="Jeske O."/>
            <person name="Meyerdierks A."/>
            <person name="Storesund J.E."/>
            <person name="Kallscheuer N."/>
            <person name="Luecker S."/>
            <person name="Lage O.M."/>
            <person name="Pohl T."/>
            <person name="Merkel B.J."/>
            <person name="Hornburger P."/>
            <person name="Mueller R.-W."/>
            <person name="Bruemmer F."/>
            <person name="Labrenz M."/>
            <person name="Spormann A.M."/>
            <person name="Op den Camp H."/>
            <person name="Overmann J."/>
            <person name="Amann R."/>
            <person name="Jetten M.S.M."/>
            <person name="Mascher T."/>
            <person name="Medema M.H."/>
            <person name="Devos D.P."/>
            <person name="Kaster A.-K."/>
            <person name="Ovreas L."/>
            <person name="Rohde M."/>
            <person name="Galperin M.Y."/>
            <person name="Jogler C."/>
        </authorList>
    </citation>
    <scope>NUCLEOTIDE SEQUENCE [LARGE SCALE GENOMIC DNA]</scope>
    <source>
        <strain evidence="6 7">Poly30</strain>
    </source>
</reference>
<protein>
    <submittedName>
        <fullName evidence="6">Serine/threonine-protein kinase HipA</fullName>
        <ecNumber evidence="6">2.7.11.1</ecNumber>
    </submittedName>
</protein>
<evidence type="ECO:0000259" key="4">
    <source>
        <dbReference type="Pfam" id="PF07804"/>
    </source>
</evidence>
<keyword evidence="7" id="KW-1185">Reference proteome</keyword>
<keyword evidence="3 6" id="KW-0418">Kinase</keyword>
<proteinExistence type="inferred from homology"/>